<keyword evidence="2" id="KW-0472">Membrane</keyword>
<reference evidence="4 5" key="1">
    <citation type="submission" date="2014-04" db="EMBL/GenBank/DDBJ databases">
        <authorList>
            <consortium name="DOE Joint Genome Institute"/>
            <person name="Kuo A."/>
            <person name="Martino E."/>
            <person name="Perotto S."/>
            <person name="Kohler A."/>
            <person name="Nagy L.G."/>
            <person name="Floudas D."/>
            <person name="Copeland A."/>
            <person name="Barry K.W."/>
            <person name="Cichocki N."/>
            <person name="Veneault-Fourrey C."/>
            <person name="LaButti K."/>
            <person name="Lindquist E.A."/>
            <person name="Lipzen A."/>
            <person name="Lundell T."/>
            <person name="Morin E."/>
            <person name="Murat C."/>
            <person name="Sun H."/>
            <person name="Tunlid A."/>
            <person name="Henrissat B."/>
            <person name="Grigoriev I.V."/>
            <person name="Hibbett D.S."/>
            <person name="Martin F."/>
            <person name="Nordberg H.P."/>
            <person name="Cantor M.N."/>
            <person name="Hua S.X."/>
        </authorList>
    </citation>
    <scope>NUCLEOTIDE SEQUENCE [LARGE SCALE GENOMIC DNA]</scope>
    <source>
        <strain evidence="4 5">Zn</strain>
    </source>
</reference>
<sequence>MLFRVPFIAFLLALFTGATTLSSHDEYPKGVILPDVLPAIDTRDVYNNTFDLGWQAQGLPLFSGSWDAEASVGVADVSGDISLSLECQDCRTWGLVDIEFEDGLDHLTRPYLNANMTFNNVGAYFDFAAEIDAGISTSIGLGTFFLDKNFNGEVVEANLVLGFDLFLQFDAKVTLDGGFQISIPDNETLSLLITVDLASVDPLEFNATAVILEAPQVNFGFLPFAMSESVNGTIGLRFRAEVDGKVQASHDLEANAGAGAYIILAEVTVGEVTSTDSSCEAAIFAEIDANMGAYATAGATIGIDSFTAGPSVSTTYLSIGTTICLATETPTFVSTSMAPEVTDTVLECAVALTEETTTITSSYSLTSCVISAVNCPSSLTQVIIVTNIESVITTLCPATTYATTTSAATPTANAANQKAVAANADAVPITVAPAALSSLIPLQAVQSPIIQTLDVSDVSSPANSTIIGSFVPISVATPSTSTTLVPSPSTTPGKKTNSGSKLGTGSICVALLACVAALIVLL</sequence>
<feature type="chain" id="PRO_5002163365" evidence="3">
    <location>
        <begin position="21"/>
        <end position="522"/>
    </location>
</feature>
<protein>
    <submittedName>
        <fullName evidence="4">Uncharacterized protein</fullName>
    </submittedName>
</protein>
<feature type="compositionally biased region" description="Low complexity" evidence="1">
    <location>
        <begin position="479"/>
        <end position="492"/>
    </location>
</feature>
<keyword evidence="3" id="KW-0732">Signal</keyword>
<dbReference type="EMBL" id="KN832874">
    <property type="protein sequence ID" value="KIN03163.1"/>
    <property type="molecule type" value="Genomic_DNA"/>
</dbReference>
<feature type="signal peptide" evidence="3">
    <location>
        <begin position="1"/>
        <end position="20"/>
    </location>
</feature>
<keyword evidence="2" id="KW-1133">Transmembrane helix</keyword>
<name>A0A0C3DMC6_OIDMZ</name>
<evidence type="ECO:0000313" key="5">
    <source>
        <dbReference type="Proteomes" id="UP000054321"/>
    </source>
</evidence>
<evidence type="ECO:0000256" key="2">
    <source>
        <dbReference type="SAM" id="Phobius"/>
    </source>
</evidence>
<dbReference type="Proteomes" id="UP000054321">
    <property type="component" value="Unassembled WGS sequence"/>
</dbReference>
<reference evidence="5" key="2">
    <citation type="submission" date="2015-01" db="EMBL/GenBank/DDBJ databases">
        <title>Evolutionary Origins and Diversification of the Mycorrhizal Mutualists.</title>
        <authorList>
            <consortium name="DOE Joint Genome Institute"/>
            <consortium name="Mycorrhizal Genomics Consortium"/>
            <person name="Kohler A."/>
            <person name="Kuo A."/>
            <person name="Nagy L.G."/>
            <person name="Floudas D."/>
            <person name="Copeland A."/>
            <person name="Barry K.W."/>
            <person name="Cichocki N."/>
            <person name="Veneault-Fourrey C."/>
            <person name="LaButti K."/>
            <person name="Lindquist E.A."/>
            <person name="Lipzen A."/>
            <person name="Lundell T."/>
            <person name="Morin E."/>
            <person name="Murat C."/>
            <person name="Riley R."/>
            <person name="Ohm R."/>
            <person name="Sun H."/>
            <person name="Tunlid A."/>
            <person name="Henrissat B."/>
            <person name="Grigoriev I.V."/>
            <person name="Hibbett D.S."/>
            <person name="Martin F."/>
        </authorList>
    </citation>
    <scope>NUCLEOTIDE SEQUENCE [LARGE SCALE GENOMIC DNA]</scope>
    <source>
        <strain evidence="5">Zn</strain>
    </source>
</reference>
<proteinExistence type="predicted"/>
<feature type="region of interest" description="Disordered" evidence="1">
    <location>
        <begin position="479"/>
        <end position="499"/>
    </location>
</feature>
<dbReference type="STRING" id="913774.A0A0C3DMC6"/>
<keyword evidence="5" id="KW-1185">Reference proteome</keyword>
<dbReference type="HOGENOM" id="CLU_502544_0_0_1"/>
<keyword evidence="2" id="KW-0812">Transmembrane</keyword>
<gene>
    <name evidence="4" type="ORF">OIDMADRAFT_52962</name>
</gene>
<feature type="transmembrane region" description="Helical" evidence="2">
    <location>
        <begin position="502"/>
        <end position="521"/>
    </location>
</feature>
<dbReference type="OrthoDB" id="4733706at2759"/>
<evidence type="ECO:0000256" key="1">
    <source>
        <dbReference type="SAM" id="MobiDB-lite"/>
    </source>
</evidence>
<organism evidence="4 5">
    <name type="scientific">Oidiodendron maius (strain Zn)</name>
    <dbReference type="NCBI Taxonomy" id="913774"/>
    <lineage>
        <taxon>Eukaryota</taxon>
        <taxon>Fungi</taxon>
        <taxon>Dikarya</taxon>
        <taxon>Ascomycota</taxon>
        <taxon>Pezizomycotina</taxon>
        <taxon>Leotiomycetes</taxon>
        <taxon>Leotiomycetes incertae sedis</taxon>
        <taxon>Myxotrichaceae</taxon>
        <taxon>Oidiodendron</taxon>
    </lineage>
</organism>
<evidence type="ECO:0000313" key="4">
    <source>
        <dbReference type="EMBL" id="KIN03163.1"/>
    </source>
</evidence>
<accession>A0A0C3DMC6</accession>
<dbReference type="InParanoid" id="A0A0C3DMC6"/>
<dbReference type="AlphaFoldDB" id="A0A0C3DMC6"/>
<evidence type="ECO:0000256" key="3">
    <source>
        <dbReference type="SAM" id="SignalP"/>
    </source>
</evidence>